<organism evidence="3 4">
    <name type="scientific">Streptomyces himalayensis subsp. himalayensis</name>
    <dbReference type="NCBI Taxonomy" id="2756131"/>
    <lineage>
        <taxon>Bacteria</taxon>
        <taxon>Bacillati</taxon>
        <taxon>Actinomycetota</taxon>
        <taxon>Actinomycetes</taxon>
        <taxon>Kitasatosporales</taxon>
        <taxon>Streptomycetaceae</taxon>
        <taxon>Streptomyces</taxon>
        <taxon>Streptomyces himalayensis</taxon>
    </lineage>
</organism>
<reference evidence="3 4" key="1">
    <citation type="submission" date="2020-07" db="EMBL/GenBank/DDBJ databases">
        <title>Streptomyces isolated from Indian soil.</title>
        <authorList>
            <person name="Mandal S."/>
            <person name="Maiti P.K."/>
        </authorList>
    </citation>
    <scope>NUCLEOTIDE SEQUENCE [LARGE SCALE GENOMIC DNA]</scope>
    <source>
        <strain evidence="3 4">PSKA28</strain>
    </source>
</reference>
<dbReference type="PANTHER" id="PTHR30349:SF64">
    <property type="entry name" value="PROPHAGE INTEGRASE INTD-RELATED"/>
    <property type="match status" value="1"/>
</dbReference>
<dbReference type="Proteomes" id="UP000545761">
    <property type="component" value="Unassembled WGS sequence"/>
</dbReference>
<accession>A0A7W0DJG2</accession>
<dbReference type="GO" id="GO:0003677">
    <property type="term" value="F:DNA binding"/>
    <property type="evidence" value="ECO:0007669"/>
    <property type="project" value="InterPro"/>
</dbReference>
<dbReference type="InterPro" id="IPR013762">
    <property type="entry name" value="Integrase-like_cat_sf"/>
</dbReference>
<dbReference type="InterPro" id="IPR050090">
    <property type="entry name" value="Tyrosine_recombinase_XerCD"/>
</dbReference>
<gene>
    <name evidence="3" type="ORF">H1D24_06380</name>
</gene>
<evidence type="ECO:0000313" key="4">
    <source>
        <dbReference type="Proteomes" id="UP000545761"/>
    </source>
</evidence>
<dbReference type="InterPro" id="IPR011010">
    <property type="entry name" value="DNA_brk_join_enz"/>
</dbReference>
<keyword evidence="1" id="KW-0233">DNA recombination</keyword>
<evidence type="ECO:0000259" key="2">
    <source>
        <dbReference type="PROSITE" id="PS51898"/>
    </source>
</evidence>
<evidence type="ECO:0000313" key="3">
    <source>
        <dbReference type="EMBL" id="MBA2945459.1"/>
    </source>
</evidence>
<dbReference type="InterPro" id="IPR002104">
    <property type="entry name" value="Integrase_catalytic"/>
</dbReference>
<evidence type="ECO:0000256" key="1">
    <source>
        <dbReference type="ARBA" id="ARBA00023172"/>
    </source>
</evidence>
<feature type="domain" description="Tyr recombinase" evidence="2">
    <location>
        <begin position="265"/>
        <end position="486"/>
    </location>
</feature>
<dbReference type="SUPFAM" id="SSF56349">
    <property type="entry name" value="DNA breaking-rejoining enzymes"/>
    <property type="match status" value="1"/>
</dbReference>
<dbReference type="PROSITE" id="PS51898">
    <property type="entry name" value="TYR_RECOMBINASE"/>
    <property type="match status" value="1"/>
</dbReference>
<proteinExistence type="predicted"/>
<sequence>MPPLADTTAGQGRWGTPPSGVVDVSRGYDVDIWSIRKRAGRPKPWELRWRVGERPHSRSFKLKPQADGRRAELMAALRDHQQFDEETGLPAAELMARTSPSWFEHATEYVLMKWPRAAAKHRASIAESLAVVTPLFVTTKRGAPRATVLRAALYQWAFRAVRNSEGSWAPRHVVEEPPADIRAALGWIAANSRKVKDLEDPALLRPALEALALRLDGKKAAENTVRRKRMVLSNMLRYTVDEKGLLSANPLLRVDWTAPESDDEIDFRFVPGPAVARALLGAVRDSGPRGEHLHAFFGCLYYAAMRPGEIVALKESDCTLPPSSPDSVKEWGELLLGESRPEVGGGWTDEGTSYEKRGLKRRKSGATRTVPIPPVLVHLLREHIARYGTADDGRLFRAARGGRVASTEYCDLWDRAREAVLTPAEVESSLAAVPYSLRHAGVSLWIKSGVDPAEVAARAGHSIAVLYRFYAKILKGGQQHSNNLIARALDDDEQP</sequence>
<dbReference type="GO" id="GO:0015074">
    <property type="term" value="P:DNA integration"/>
    <property type="evidence" value="ECO:0007669"/>
    <property type="project" value="InterPro"/>
</dbReference>
<dbReference type="Gene3D" id="1.10.443.10">
    <property type="entry name" value="Intergrase catalytic core"/>
    <property type="match status" value="1"/>
</dbReference>
<dbReference type="GO" id="GO:0006310">
    <property type="term" value="P:DNA recombination"/>
    <property type="evidence" value="ECO:0007669"/>
    <property type="project" value="UniProtKB-KW"/>
</dbReference>
<dbReference type="EMBL" id="JACEHE010000002">
    <property type="protein sequence ID" value="MBA2945459.1"/>
    <property type="molecule type" value="Genomic_DNA"/>
</dbReference>
<dbReference type="PANTHER" id="PTHR30349">
    <property type="entry name" value="PHAGE INTEGRASE-RELATED"/>
    <property type="match status" value="1"/>
</dbReference>
<name>A0A7W0DJG2_9ACTN</name>
<protein>
    <submittedName>
        <fullName evidence="3">Tyrosine-type recombinase/integrase</fullName>
    </submittedName>
</protein>
<comment type="caution">
    <text evidence="3">The sequence shown here is derived from an EMBL/GenBank/DDBJ whole genome shotgun (WGS) entry which is preliminary data.</text>
</comment>
<dbReference type="AlphaFoldDB" id="A0A7W0DJG2"/>